<keyword evidence="1" id="KW-0812">Transmembrane</keyword>
<proteinExistence type="predicted"/>
<reference evidence="2" key="1">
    <citation type="journal article" date="2023" name="Mol. Biol. Evol.">
        <title>Third-Generation Sequencing Reveals the Adaptive Role of the Epigenome in Three Deep-Sea Polychaetes.</title>
        <authorList>
            <person name="Perez M."/>
            <person name="Aroh O."/>
            <person name="Sun Y."/>
            <person name="Lan Y."/>
            <person name="Juniper S.K."/>
            <person name="Young C.R."/>
            <person name="Angers B."/>
            <person name="Qian P.Y."/>
        </authorList>
    </citation>
    <scope>NUCLEOTIDE SEQUENCE</scope>
    <source>
        <strain evidence="2">R07B-5</strain>
    </source>
</reference>
<evidence type="ECO:0008006" key="4">
    <source>
        <dbReference type="Google" id="ProtNLM"/>
    </source>
</evidence>
<dbReference type="Proteomes" id="UP001209878">
    <property type="component" value="Unassembled WGS sequence"/>
</dbReference>
<sequence>MMECRLTMKRLLVRLDRQKAEFYKQCTRRKLRELIWKWKKMAALYAATFLFVLPLLCHNLTNSVYSIHFQAAADSARQVARVINDERVRVAERFLSNPSVVSPPRRGGANAVWRPEDDIQNVDVAVTIVTMSREGNVTAGYKPRYLTQAVWRFISLLQKQDFSYTVVLSVCNVDRNPNAYVEAIHLANIVRTFTRHSSSSSSTQTPSNETLEKEKDDYVYCLRTTVALRRPRYVLLVEDDALPNAHMTTVLGQVLRTRLNRKYARGDFRDSDDDIAYVKFYHPDWLLGYGSFDANRLPCLLAFGAVASSLVLAVVRCISSSLVRERDVYVTWTLLTIYAMMVAIAIGRSNIVHVMRMFPPHLYSTATAPSCCTQAVLFPAVSALRVADYLAGVRCKADFGKDTALEQFVRVNGMRAYSVEPNTFSHVGMYSTLSKDVLDPGIVDVS</sequence>
<protein>
    <recommendedName>
        <fullName evidence="4">Transmembrane protein</fullName>
    </recommendedName>
</protein>
<dbReference type="CDD" id="cd22190">
    <property type="entry name" value="PGAP4"/>
    <property type="match status" value="1"/>
</dbReference>
<gene>
    <name evidence="2" type="ORF">NP493_212g05023</name>
</gene>
<accession>A0AAD9P115</accession>
<evidence type="ECO:0000313" key="2">
    <source>
        <dbReference type="EMBL" id="KAK2186162.1"/>
    </source>
</evidence>
<keyword evidence="3" id="KW-1185">Reference proteome</keyword>
<keyword evidence="1" id="KW-1133">Transmembrane helix</keyword>
<dbReference type="EMBL" id="JAODUO010000211">
    <property type="protein sequence ID" value="KAK2186162.1"/>
    <property type="molecule type" value="Genomic_DNA"/>
</dbReference>
<dbReference type="AlphaFoldDB" id="A0AAD9P115"/>
<dbReference type="PANTHER" id="PTHR31410:SF1">
    <property type="entry name" value="POST-GPI ATTACHMENT TO PROTEINS FACTOR 4"/>
    <property type="match status" value="1"/>
</dbReference>
<comment type="caution">
    <text evidence="2">The sequence shown here is derived from an EMBL/GenBank/DDBJ whole genome shotgun (WGS) entry which is preliminary data.</text>
</comment>
<evidence type="ECO:0000313" key="3">
    <source>
        <dbReference type="Proteomes" id="UP001209878"/>
    </source>
</evidence>
<dbReference type="GO" id="GO:0000139">
    <property type="term" value="C:Golgi membrane"/>
    <property type="evidence" value="ECO:0007669"/>
    <property type="project" value="InterPro"/>
</dbReference>
<feature type="transmembrane region" description="Helical" evidence="1">
    <location>
        <begin position="300"/>
        <end position="318"/>
    </location>
</feature>
<organism evidence="2 3">
    <name type="scientific">Ridgeia piscesae</name>
    <name type="common">Tubeworm</name>
    <dbReference type="NCBI Taxonomy" id="27915"/>
    <lineage>
        <taxon>Eukaryota</taxon>
        <taxon>Metazoa</taxon>
        <taxon>Spiralia</taxon>
        <taxon>Lophotrochozoa</taxon>
        <taxon>Annelida</taxon>
        <taxon>Polychaeta</taxon>
        <taxon>Sedentaria</taxon>
        <taxon>Canalipalpata</taxon>
        <taxon>Sabellida</taxon>
        <taxon>Siboglinidae</taxon>
        <taxon>Ridgeia</taxon>
    </lineage>
</organism>
<dbReference type="PANTHER" id="PTHR31410">
    <property type="entry name" value="TRANSMEMBRANE PROTEIN 246"/>
    <property type="match status" value="1"/>
</dbReference>
<dbReference type="GO" id="GO:0016757">
    <property type="term" value="F:glycosyltransferase activity"/>
    <property type="evidence" value="ECO:0007669"/>
    <property type="project" value="InterPro"/>
</dbReference>
<keyword evidence="1" id="KW-0472">Membrane</keyword>
<evidence type="ECO:0000256" key="1">
    <source>
        <dbReference type="SAM" id="Phobius"/>
    </source>
</evidence>
<feature type="transmembrane region" description="Helical" evidence="1">
    <location>
        <begin position="330"/>
        <end position="347"/>
    </location>
</feature>
<dbReference type="GO" id="GO:0006506">
    <property type="term" value="P:GPI anchor biosynthetic process"/>
    <property type="evidence" value="ECO:0007669"/>
    <property type="project" value="InterPro"/>
</dbReference>
<name>A0AAD9P115_RIDPI</name>
<dbReference type="InterPro" id="IPR029675">
    <property type="entry name" value="PGAP4"/>
</dbReference>